<organism evidence="2 3">
    <name type="scientific">Batillaria attramentaria</name>
    <dbReference type="NCBI Taxonomy" id="370345"/>
    <lineage>
        <taxon>Eukaryota</taxon>
        <taxon>Metazoa</taxon>
        <taxon>Spiralia</taxon>
        <taxon>Lophotrochozoa</taxon>
        <taxon>Mollusca</taxon>
        <taxon>Gastropoda</taxon>
        <taxon>Caenogastropoda</taxon>
        <taxon>Sorbeoconcha</taxon>
        <taxon>Cerithioidea</taxon>
        <taxon>Batillariidae</taxon>
        <taxon>Batillaria</taxon>
    </lineage>
</organism>
<name>A0ABD0LZQ5_9CAEN</name>
<evidence type="ECO:0000313" key="2">
    <source>
        <dbReference type="EMBL" id="KAK7504498.1"/>
    </source>
</evidence>
<feature type="compositionally biased region" description="Acidic residues" evidence="1">
    <location>
        <begin position="49"/>
        <end position="68"/>
    </location>
</feature>
<evidence type="ECO:0000256" key="1">
    <source>
        <dbReference type="SAM" id="MobiDB-lite"/>
    </source>
</evidence>
<dbReference type="AlphaFoldDB" id="A0ABD0LZQ5"/>
<feature type="compositionally biased region" description="Basic and acidic residues" evidence="1">
    <location>
        <begin position="254"/>
        <end position="265"/>
    </location>
</feature>
<feature type="compositionally biased region" description="Basic and acidic residues" evidence="1">
    <location>
        <begin position="69"/>
        <end position="85"/>
    </location>
</feature>
<feature type="compositionally biased region" description="Basic and acidic residues" evidence="1">
    <location>
        <begin position="361"/>
        <end position="371"/>
    </location>
</feature>
<accession>A0ABD0LZQ5</accession>
<feature type="region of interest" description="Disordered" evidence="1">
    <location>
        <begin position="33"/>
        <end position="211"/>
    </location>
</feature>
<feature type="compositionally biased region" description="Polar residues" evidence="1">
    <location>
        <begin position="171"/>
        <end position="182"/>
    </location>
</feature>
<feature type="region of interest" description="Disordered" evidence="1">
    <location>
        <begin position="305"/>
        <end position="371"/>
    </location>
</feature>
<protein>
    <submittedName>
        <fullName evidence="2">Uncharacterized protein</fullName>
    </submittedName>
</protein>
<dbReference type="Proteomes" id="UP001519460">
    <property type="component" value="Unassembled WGS sequence"/>
</dbReference>
<feature type="region of interest" description="Disordered" evidence="1">
    <location>
        <begin position="223"/>
        <end position="265"/>
    </location>
</feature>
<feature type="compositionally biased region" description="Basic and acidic residues" evidence="1">
    <location>
        <begin position="334"/>
        <end position="343"/>
    </location>
</feature>
<comment type="caution">
    <text evidence="2">The sequence shown here is derived from an EMBL/GenBank/DDBJ whole genome shotgun (WGS) entry which is preliminary data.</text>
</comment>
<gene>
    <name evidence="2" type="ORF">BaRGS_00004364</name>
</gene>
<sequence length="371" mass="40098">MILLFELQVPSMANFTDLAELVSKIEKPQSHFYIDTESEAADESQSIPDAEDDEYMYDDDIIMEEGESDATHDTDADEHCPESDKPLMTASDPGVPPSQFIGSDTDSYVGEPEKSTSIKSEPLEGYAEGARHQGAGSRRVDAASQRRPQLSEAKSKVPTPTQTGVARAIQPVSQETDESSSLSEDRTNALKPGQPETEQKQPRPAKRGINSLASLCVALHTEREASDKINASAGKTDSASGSKPTSTSESQPLESKRAVSFESKLPDILESTLPSTSYRDGSRVSVRKLESAGAVASVSAPILHDISKKEEPKPSQHEVCVQTSTSQPILPSLSKEEQPKASQHEVCVQTSTSQPIPPMPLKRETAHSIKE</sequence>
<reference evidence="2 3" key="1">
    <citation type="journal article" date="2023" name="Sci. Data">
        <title>Genome assembly of the Korean intertidal mud-creeper Batillaria attramentaria.</title>
        <authorList>
            <person name="Patra A.K."/>
            <person name="Ho P.T."/>
            <person name="Jun S."/>
            <person name="Lee S.J."/>
            <person name="Kim Y."/>
            <person name="Won Y.J."/>
        </authorList>
    </citation>
    <scope>NUCLEOTIDE SEQUENCE [LARGE SCALE GENOMIC DNA]</scope>
    <source>
        <strain evidence="2">Wonlab-2016</strain>
    </source>
</reference>
<feature type="compositionally biased region" description="Basic and acidic residues" evidence="1">
    <location>
        <begin position="305"/>
        <end position="316"/>
    </location>
</feature>
<dbReference type="EMBL" id="JACVVK020000015">
    <property type="protein sequence ID" value="KAK7504498.1"/>
    <property type="molecule type" value="Genomic_DNA"/>
</dbReference>
<proteinExistence type="predicted"/>
<feature type="compositionally biased region" description="Polar residues" evidence="1">
    <location>
        <begin position="233"/>
        <end position="253"/>
    </location>
</feature>
<evidence type="ECO:0000313" key="3">
    <source>
        <dbReference type="Proteomes" id="UP001519460"/>
    </source>
</evidence>
<keyword evidence="3" id="KW-1185">Reference proteome</keyword>